<evidence type="ECO:0008006" key="4">
    <source>
        <dbReference type="Google" id="ProtNLM"/>
    </source>
</evidence>
<protein>
    <recommendedName>
        <fullName evidence="4">Tetratricopeptide repeat-containing protein</fullName>
    </recommendedName>
</protein>
<dbReference type="SMART" id="SM00028">
    <property type="entry name" value="TPR"/>
    <property type="match status" value="4"/>
</dbReference>
<dbReference type="PANTHER" id="PTHR47691:SF3">
    <property type="entry name" value="HTH-TYPE TRANSCRIPTIONAL REGULATOR RV0890C-RELATED"/>
    <property type="match status" value="1"/>
</dbReference>
<accession>A0A917W5A1</accession>
<dbReference type="Pfam" id="PF13424">
    <property type="entry name" value="TPR_12"/>
    <property type="match status" value="1"/>
</dbReference>
<dbReference type="InterPro" id="IPR011990">
    <property type="entry name" value="TPR-like_helical_dom_sf"/>
</dbReference>
<dbReference type="InterPro" id="IPR019734">
    <property type="entry name" value="TPR_rpt"/>
</dbReference>
<feature type="signal peptide" evidence="1">
    <location>
        <begin position="1"/>
        <end position="21"/>
    </location>
</feature>
<dbReference type="EMBL" id="BMMZ01000005">
    <property type="protein sequence ID" value="GGL64945.1"/>
    <property type="molecule type" value="Genomic_DNA"/>
</dbReference>
<name>A0A917W5A1_9ACTN</name>
<dbReference type="SUPFAM" id="SSF52540">
    <property type="entry name" value="P-loop containing nucleoside triphosphate hydrolases"/>
    <property type="match status" value="1"/>
</dbReference>
<evidence type="ECO:0000313" key="2">
    <source>
        <dbReference type="EMBL" id="GGL64945.1"/>
    </source>
</evidence>
<dbReference type="GO" id="GO:0043531">
    <property type="term" value="F:ADP binding"/>
    <property type="evidence" value="ECO:0007669"/>
    <property type="project" value="InterPro"/>
</dbReference>
<gene>
    <name evidence="2" type="ORF">GCM10011575_24160</name>
</gene>
<dbReference type="Gene3D" id="1.25.40.10">
    <property type="entry name" value="Tetratricopeptide repeat domain"/>
    <property type="match status" value="1"/>
</dbReference>
<dbReference type="PANTHER" id="PTHR47691">
    <property type="entry name" value="REGULATOR-RELATED"/>
    <property type="match status" value="1"/>
</dbReference>
<reference evidence="2" key="1">
    <citation type="journal article" date="2014" name="Int. J. Syst. Evol. Microbiol.">
        <title>Complete genome sequence of Corynebacterium casei LMG S-19264T (=DSM 44701T), isolated from a smear-ripened cheese.</title>
        <authorList>
            <consortium name="US DOE Joint Genome Institute (JGI-PGF)"/>
            <person name="Walter F."/>
            <person name="Albersmeier A."/>
            <person name="Kalinowski J."/>
            <person name="Ruckert C."/>
        </authorList>
    </citation>
    <scope>NUCLEOTIDE SEQUENCE</scope>
    <source>
        <strain evidence="2">CGMCC 4.7306</strain>
    </source>
</reference>
<feature type="chain" id="PRO_5037869911" description="Tetratricopeptide repeat-containing protein" evidence="1">
    <location>
        <begin position="22"/>
        <end position="885"/>
    </location>
</feature>
<dbReference type="SUPFAM" id="SSF48452">
    <property type="entry name" value="TPR-like"/>
    <property type="match status" value="1"/>
</dbReference>
<sequence length="885" mass="95264">MFLAPAFLARMFPVLVGLARASLAPTAWSRIDASMIDSFPVSSSGAATLATGVDPAKESGQKSVNVTDALRGEAPDPGDVVSMDDLAARLQELRLWAGVSYRELHRRVLRSRQERTVPERPSFDSVHRCLQPGRRRVDQELVVDIAGVLLGDREAAGRWRQACRVASGSQTPAGLIAVTDLPTDLPRFVGRSRELEGLRSAIRESWGRRPTVLGIRGMGGVGKTSLATRLGRGVAMRVHARAFAVDLRGYDPALPPVDPVAVLDGLLRAFGLAGSQIAGLDLGGRTRSFRRLVRDQPLVLLLDNAADADQLLPLLPESATGLVLITSRNRFDLPGATTLDLAPMDAGDAVELLGERGGSERVSADPKAAQQLVELAGHLPLAIDLLGSRIASDGGWTLADHIERLREATESSRLDDAVDAALGLSYQALDSDRRRLLRLLALHPGREFDAYAAAALADTEPATAIAGLDGLVAHSLLLSPRPERYRLHDLVRTYVAGRVREEDPASRRRDAQRRLFGMYAHAAVRAARMHAPEARAWLRSGESTGAATPEPADAVSATAWFETEASNLLAAAWLAVEQGWSELAAEIAMATYWYLYVSGRTPIADQLLHRVVEQTSDLTRADVLTAIAIMAIGDSRYADAERLAREALGLYQQLGDAGQQSAALNNLGIIAYWTGRTSEATRWYEQSLELAEKAGDPGRQLRPIDGLGRIQEDLGNLQQASVHYRRANELAAELGDPVRQVQMGIHLADLLQELGSNAEAIANSMSLLELARSVGYVEGEIYVLATIGAARTALADYLGATAVQAQALDLARNRGLKMAELQVLVDSGTTLLAAGRPDEAQQRLEAARELADELGQRAFAEDAARLLVQAARALEQPTSDPASRS</sequence>
<dbReference type="Proteomes" id="UP000613840">
    <property type="component" value="Unassembled WGS sequence"/>
</dbReference>
<evidence type="ECO:0000256" key="1">
    <source>
        <dbReference type="SAM" id="SignalP"/>
    </source>
</evidence>
<keyword evidence="3" id="KW-1185">Reference proteome</keyword>
<dbReference type="InterPro" id="IPR027417">
    <property type="entry name" value="P-loop_NTPase"/>
</dbReference>
<keyword evidence="1" id="KW-0732">Signal</keyword>
<proteinExistence type="predicted"/>
<comment type="caution">
    <text evidence="2">The sequence shown here is derived from an EMBL/GenBank/DDBJ whole genome shotgun (WGS) entry which is preliminary data.</text>
</comment>
<dbReference type="PRINTS" id="PR00364">
    <property type="entry name" value="DISEASERSIST"/>
</dbReference>
<organism evidence="2 3">
    <name type="scientific">Microlunatus endophyticus</name>
    <dbReference type="NCBI Taxonomy" id="1716077"/>
    <lineage>
        <taxon>Bacteria</taxon>
        <taxon>Bacillati</taxon>
        <taxon>Actinomycetota</taxon>
        <taxon>Actinomycetes</taxon>
        <taxon>Propionibacteriales</taxon>
        <taxon>Propionibacteriaceae</taxon>
        <taxon>Microlunatus</taxon>
    </lineage>
</organism>
<dbReference type="Gene3D" id="3.40.50.300">
    <property type="entry name" value="P-loop containing nucleotide triphosphate hydrolases"/>
    <property type="match status" value="1"/>
</dbReference>
<reference evidence="2" key="2">
    <citation type="submission" date="2020-09" db="EMBL/GenBank/DDBJ databases">
        <authorList>
            <person name="Sun Q."/>
            <person name="Zhou Y."/>
        </authorList>
    </citation>
    <scope>NUCLEOTIDE SEQUENCE</scope>
    <source>
        <strain evidence="2">CGMCC 4.7306</strain>
    </source>
</reference>
<evidence type="ECO:0000313" key="3">
    <source>
        <dbReference type="Proteomes" id="UP000613840"/>
    </source>
</evidence>
<dbReference type="AlphaFoldDB" id="A0A917W5A1"/>